<dbReference type="RefSeq" id="XP_009218128.1">
    <property type="nucleotide sequence ID" value="XM_009219864.1"/>
</dbReference>
<dbReference type="VEuPathDB" id="FungiDB:GGTG_02093"/>
<protein>
    <submittedName>
        <fullName evidence="2 3">Uncharacterized protein</fullName>
    </submittedName>
</protein>
<feature type="region of interest" description="Disordered" evidence="1">
    <location>
        <begin position="241"/>
        <end position="271"/>
    </location>
</feature>
<evidence type="ECO:0000313" key="2">
    <source>
        <dbReference type="EMBL" id="EJT82119.1"/>
    </source>
</evidence>
<evidence type="ECO:0000313" key="4">
    <source>
        <dbReference type="Proteomes" id="UP000006039"/>
    </source>
</evidence>
<organism evidence="2">
    <name type="scientific">Gaeumannomyces tritici (strain R3-111a-1)</name>
    <name type="common">Wheat and barley take-all root rot fungus</name>
    <name type="synonym">Gaeumannomyces graminis var. tritici</name>
    <dbReference type="NCBI Taxonomy" id="644352"/>
    <lineage>
        <taxon>Eukaryota</taxon>
        <taxon>Fungi</taxon>
        <taxon>Dikarya</taxon>
        <taxon>Ascomycota</taxon>
        <taxon>Pezizomycotina</taxon>
        <taxon>Sordariomycetes</taxon>
        <taxon>Sordariomycetidae</taxon>
        <taxon>Magnaporthales</taxon>
        <taxon>Magnaporthaceae</taxon>
        <taxon>Gaeumannomyces</taxon>
    </lineage>
</organism>
<accession>J3NLE4</accession>
<evidence type="ECO:0000313" key="3">
    <source>
        <dbReference type="EnsemblFungi" id="EJT82119"/>
    </source>
</evidence>
<feature type="region of interest" description="Disordered" evidence="1">
    <location>
        <begin position="1"/>
        <end position="24"/>
    </location>
</feature>
<reference evidence="3" key="4">
    <citation type="journal article" date="2015" name="G3 (Bethesda)">
        <title>Genome sequences of three phytopathogenic species of the Magnaporthaceae family of fungi.</title>
        <authorList>
            <person name="Okagaki L.H."/>
            <person name="Nunes C.C."/>
            <person name="Sailsbery J."/>
            <person name="Clay B."/>
            <person name="Brown D."/>
            <person name="John T."/>
            <person name="Oh Y."/>
            <person name="Young N."/>
            <person name="Fitzgerald M."/>
            <person name="Haas B.J."/>
            <person name="Zeng Q."/>
            <person name="Young S."/>
            <person name="Adiconis X."/>
            <person name="Fan L."/>
            <person name="Levin J.Z."/>
            <person name="Mitchell T.K."/>
            <person name="Okubara P.A."/>
            <person name="Farman M.L."/>
            <person name="Kohn L.M."/>
            <person name="Birren B."/>
            <person name="Ma L.-J."/>
            <person name="Dean R.A."/>
        </authorList>
    </citation>
    <scope>NUCLEOTIDE SEQUENCE</scope>
    <source>
        <strain evidence="3">R3-111a-1</strain>
    </source>
</reference>
<dbReference type="Proteomes" id="UP000006039">
    <property type="component" value="Unassembled WGS sequence"/>
</dbReference>
<reference evidence="2" key="3">
    <citation type="submission" date="2010-09" db="EMBL/GenBank/DDBJ databases">
        <title>Annotation of Gaeumannomyces graminis var. tritici R3-111a-1.</title>
        <authorList>
            <consortium name="The Broad Institute Genome Sequencing Platform"/>
            <person name="Ma L.-J."/>
            <person name="Dead R."/>
            <person name="Young S.K."/>
            <person name="Zeng Q."/>
            <person name="Gargeya S."/>
            <person name="Fitzgerald M."/>
            <person name="Haas B."/>
            <person name="Abouelleil A."/>
            <person name="Alvarado L."/>
            <person name="Arachchi H.M."/>
            <person name="Berlin A."/>
            <person name="Brown A."/>
            <person name="Chapman S.B."/>
            <person name="Chen Z."/>
            <person name="Dunbar C."/>
            <person name="Freedman E."/>
            <person name="Gearin G."/>
            <person name="Gellesch M."/>
            <person name="Goldberg J."/>
            <person name="Griggs A."/>
            <person name="Gujja S."/>
            <person name="Heiman D."/>
            <person name="Howarth C."/>
            <person name="Larson L."/>
            <person name="Lui A."/>
            <person name="MacDonald P.J.P."/>
            <person name="Mehta T."/>
            <person name="Montmayeur A."/>
            <person name="Murphy C."/>
            <person name="Neiman D."/>
            <person name="Pearson M."/>
            <person name="Priest M."/>
            <person name="Roberts A."/>
            <person name="Saif S."/>
            <person name="Shea T."/>
            <person name="Shenoy N."/>
            <person name="Sisk P."/>
            <person name="Stolte C."/>
            <person name="Sykes S."/>
            <person name="Yandava C."/>
            <person name="Wortman J."/>
            <person name="Nusbaum C."/>
            <person name="Birren B."/>
        </authorList>
    </citation>
    <scope>NUCLEOTIDE SEQUENCE</scope>
    <source>
        <strain evidence="2">R3-111a-1</strain>
    </source>
</reference>
<gene>
    <name evidence="3" type="primary">20342551</name>
    <name evidence="2" type="ORF">GGTG_02093</name>
</gene>
<feature type="compositionally biased region" description="Basic residues" evidence="1">
    <location>
        <begin position="1"/>
        <end position="11"/>
    </location>
</feature>
<reference evidence="4" key="1">
    <citation type="submission" date="2010-07" db="EMBL/GenBank/DDBJ databases">
        <title>The genome sequence of Gaeumannomyces graminis var. tritici strain R3-111a-1.</title>
        <authorList>
            <consortium name="The Broad Institute Genome Sequencing Platform"/>
            <person name="Ma L.-J."/>
            <person name="Dead R."/>
            <person name="Young S."/>
            <person name="Zeng Q."/>
            <person name="Koehrsen M."/>
            <person name="Alvarado L."/>
            <person name="Berlin A."/>
            <person name="Chapman S.B."/>
            <person name="Chen Z."/>
            <person name="Freedman E."/>
            <person name="Gellesch M."/>
            <person name="Goldberg J."/>
            <person name="Griggs A."/>
            <person name="Gujja S."/>
            <person name="Heilman E.R."/>
            <person name="Heiman D."/>
            <person name="Hepburn T."/>
            <person name="Howarth C."/>
            <person name="Jen D."/>
            <person name="Larson L."/>
            <person name="Mehta T."/>
            <person name="Neiman D."/>
            <person name="Pearson M."/>
            <person name="Roberts A."/>
            <person name="Saif S."/>
            <person name="Shea T."/>
            <person name="Shenoy N."/>
            <person name="Sisk P."/>
            <person name="Stolte C."/>
            <person name="Sykes S."/>
            <person name="Walk T."/>
            <person name="White J."/>
            <person name="Yandava C."/>
            <person name="Haas B."/>
            <person name="Nusbaum C."/>
            <person name="Birren B."/>
        </authorList>
    </citation>
    <scope>NUCLEOTIDE SEQUENCE [LARGE SCALE GENOMIC DNA]</scope>
    <source>
        <strain evidence="4">R3-111a-1</strain>
    </source>
</reference>
<sequence>MSAAARSRHQLQHSPHSPHTPLLCDTRGRRVVIGMSTRVVVHGGTGLVPVSTATWDSRIPFVGGCPSPGTKARQACENGGSVLPVPVVPWLTRSRLVTDSHTRTGATTNTAGRVAAMGWLLWAGSVMSVPRAFVGAQRPGPVTACHHATRAAHPGRNKGQGRDTDRSKTAGRSFVYFTIAAERETCIIARELPKGKPPVFFQTPLPDIGPINSHGTIPSCCGQKIQGGILSDPALRSIVAATKPARPALEEDPPSGDPRADQTVKQARQAA</sequence>
<name>J3NLE4_GAET3</name>
<dbReference type="GeneID" id="20342551"/>
<dbReference type="EnsemblFungi" id="EJT82119">
    <property type="protein sequence ID" value="EJT82119"/>
    <property type="gene ID" value="GGTG_02093"/>
</dbReference>
<evidence type="ECO:0000256" key="1">
    <source>
        <dbReference type="SAM" id="MobiDB-lite"/>
    </source>
</evidence>
<dbReference type="AlphaFoldDB" id="J3NLE4"/>
<dbReference type="HOGENOM" id="CLU_1026887_0_0_1"/>
<keyword evidence="4" id="KW-1185">Reference proteome</keyword>
<reference evidence="3" key="5">
    <citation type="submission" date="2018-04" db="UniProtKB">
        <authorList>
            <consortium name="EnsemblFungi"/>
        </authorList>
    </citation>
    <scope>IDENTIFICATION</scope>
    <source>
        <strain evidence="3">R3-111a-1</strain>
    </source>
</reference>
<reference evidence="2" key="2">
    <citation type="submission" date="2010-07" db="EMBL/GenBank/DDBJ databases">
        <authorList>
            <consortium name="The Broad Institute Genome Sequencing Platform"/>
            <consortium name="Broad Institute Genome Sequencing Center for Infectious Disease"/>
            <person name="Ma L.-J."/>
            <person name="Dead R."/>
            <person name="Young S."/>
            <person name="Zeng Q."/>
            <person name="Koehrsen M."/>
            <person name="Alvarado L."/>
            <person name="Berlin A."/>
            <person name="Chapman S.B."/>
            <person name="Chen Z."/>
            <person name="Freedman E."/>
            <person name="Gellesch M."/>
            <person name="Goldberg J."/>
            <person name="Griggs A."/>
            <person name="Gujja S."/>
            <person name="Heilman E.R."/>
            <person name="Heiman D."/>
            <person name="Hepburn T."/>
            <person name="Howarth C."/>
            <person name="Jen D."/>
            <person name="Larson L."/>
            <person name="Mehta T."/>
            <person name="Neiman D."/>
            <person name="Pearson M."/>
            <person name="Roberts A."/>
            <person name="Saif S."/>
            <person name="Shea T."/>
            <person name="Shenoy N."/>
            <person name="Sisk P."/>
            <person name="Stolte C."/>
            <person name="Sykes S."/>
            <person name="Walk T."/>
            <person name="White J."/>
            <person name="Yandava C."/>
            <person name="Haas B."/>
            <person name="Nusbaum C."/>
            <person name="Birren B."/>
        </authorList>
    </citation>
    <scope>NUCLEOTIDE SEQUENCE</scope>
    <source>
        <strain evidence="2">R3-111a-1</strain>
    </source>
</reference>
<dbReference type="EMBL" id="GL385395">
    <property type="protein sequence ID" value="EJT82119.1"/>
    <property type="molecule type" value="Genomic_DNA"/>
</dbReference>
<proteinExistence type="predicted"/>